<protein>
    <submittedName>
        <fullName evidence="1">Uncharacterized protein</fullName>
    </submittedName>
</protein>
<keyword evidence="2" id="KW-1185">Reference proteome</keyword>
<accession>A0ABV5M5G0</accession>
<comment type="caution">
    <text evidence="1">The sequence shown here is derived from an EMBL/GenBank/DDBJ whole genome shotgun (WGS) entry which is preliminary data.</text>
</comment>
<organism evidence="1 2">
    <name type="scientific">Dactylosporangium vinaceum</name>
    <dbReference type="NCBI Taxonomy" id="53362"/>
    <lineage>
        <taxon>Bacteria</taxon>
        <taxon>Bacillati</taxon>
        <taxon>Actinomycetota</taxon>
        <taxon>Actinomycetes</taxon>
        <taxon>Micromonosporales</taxon>
        <taxon>Micromonosporaceae</taxon>
        <taxon>Dactylosporangium</taxon>
    </lineage>
</organism>
<dbReference type="RefSeq" id="WP_223098283.1">
    <property type="nucleotide sequence ID" value="NZ_CP061913.1"/>
</dbReference>
<sequence length="118" mass="12346">MQGGDQVGAPLSDGALVDVALFGDLSGGRYRHLGEQQEALNALGRAGTRCQPVDRGLQRASQPGVRVTGRVALVGVIGVESGERAHLVTVVARQHGVLQQAPRLCQQRLPPRAGVVPL</sequence>
<dbReference type="Proteomes" id="UP001589608">
    <property type="component" value="Unassembled WGS sequence"/>
</dbReference>
<evidence type="ECO:0000313" key="1">
    <source>
        <dbReference type="EMBL" id="MFB9444089.1"/>
    </source>
</evidence>
<gene>
    <name evidence="1" type="ORF">ACFFTR_13480</name>
</gene>
<name>A0ABV5M5G0_9ACTN</name>
<reference evidence="1 2" key="1">
    <citation type="submission" date="2024-09" db="EMBL/GenBank/DDBJ databases">
        <authorList>
            <person name="Sun Q."/>
            <person name="Mori K."/>
        </authorList>
    </citation>
    <scope>NUCLEOTIDE SEQUENCE [LARGE SCALE GENOMIC DNA]</scope>
    <source>
        <strain evidence="1 2">JCM 3307</strain>
    </source>
</reference>
<dbReference type="EMBL" id="JBHMCA010000024">
    <property type="protein sequence ID" value="MFB9444089.1"/>
    <property type="molecule type" value="Genomic_DNA"/>
</dbReference>
<evidence type="ECO:0000313" key="2">
    <source>
        <dbReference type="Proteomes" id="UP001589608"/>
    </source>
</evidence>
<proteinExistence type="predicted"/>